<dbReference type="InterPro" id="IPR039426">
    <property type="entry name" value="TonB-dep_rcpt-like"/>
</dbReference>
<keyword evidence="15" id="KW-1185">Reference proteome</keyword>
<dbReference type="PROSITE" id="PS52016">
    <property type="entry name" value="TONB_DEPENDENT_REC_3"/>
    <property type="match status" value="1"/>
</dbReference>
<dbReference type="InterPro" id="IPR036942">
    <property type="entry name" value="Beta-barrel_TonB_sf"/>
</dbReference>
<evidence type="ECO:0000256" key="8">
    <source>
        <dbReference type="ARBA" id="ARBA00023170"/>
    </source>
</evidence>
<dbReference type="CDD" id="cd01347">
    <property type="entry name" value="ligand_gated_channel"/>
    <property type="match status" value="1"/>
</dbReference>
<evidence type="ECO:0000256" key="11">
    <source>
        <dbReference type="RuleBase" id="RU003357"/>
    </source>
</evidence>
<evidence type="ECO:0000256" key="10">
    <source>
        <dbReference type="PROSITE-ProRule" id="PRU01360"/>
    </source>
</evidence>
<keyword evidence="7 10" id="KW-0472">Membrane</keyword>
<dbReference type="InterPro" id="IPR012910">
    <property type="entry name" value="Plug_dom"/>
</dbReference>
<evidence type="ECO:0000259" key="13">
    <source>
        <dbReference type="Pfam" id="PF07715"/>
    </source>
</evidence>
<sequence>MISFPEAFSTEENLNGFFAGPRHITASLLFLLLLAALPGRAQDTETLDTLVVSKEVVISSSRVPQTAAGSGRNITIIPASTIQSLPAHTADEVLRYVSGVEVQSRGAFGTQSDFSIRGSTFSQVLVMIDGVRLNDPLTAHFNSNIPVAPSEIERIEVLHGPAAAQYGADAVGGVINIITRTFGQPDRGRETSADAEIGYGQDNLKTGRAGFFYSDDNYRIGGGGMWYDTPGQSLGEDYKNRFSIGNASLSAGYQLGEGWDLSARTAYDDRDFNAKYFYTASPYDDATERVTAWWNQLQLTRRTGSQVTTLKGSYKHNTDDFIFNPDTPANHHVTKLLNLQLYQNRQLSSRWSWTYGAQTSNRFIKSSDRGRHNDWHYAGFTMVQWQPGSPLTLNGSLRVDHDENYGTELMPHLSASYDLGQWIFRASGGRSIRSASYTERYISNNLDGPVAGGRNIGNPWLKAERSWSAEAGFDLFLLPNVRFSSTGFVRASSNLIDYVLTNSQNIRNDDNLQPDTDYLYTENLSSVRTAGIETDLSMNRKLGREWILRNRVGYTFTDTYSDEGAASKYVSNYARHLVNGMVSLQKGAFETTLSGLWKQRQGDRAEAISAYKSPGYSVWNVKVGYELVQNMTIGVEVDNLFDERYQDILGAHMPGRWAMGTLSWQL</sequence>
<dbReference type="EMBL" id="FQUS01000003">
    <property type="protein sequence ID" value="SHE80385.1"/>
    <property type="molecule type" value="Genomic_DNA"/>
</dbReference>
<dbReference type="Gene3D" id="2.40.170.20">
    <property type="entry name" value="TonB-dependent receptor, beta-barrel domain"/>
    <property type="match status" value="1"/>
</dbReference>
<keyword evidence="3 10" id="KW-1134">Transmembrane beta strand</keyword>
<dbReference type="InterPro" id="IPR037066">
    <property type="entry name" value="Plug_dom_sf"/>
</dbReference>
<dbReference type="GO" id="GO:0015344">
    <property type="term" value="F:siderophore uptake transmembrane transporter activity"/>
    <property type="evidence" value="ECO:0007669"/>
    <property type="project" value="TreeGrafter"/>
</dbReference>
<keyword evidence="4 10" id="KW-0812">Transmembrane</keyword>
<dbReference type="InterPro" id="IPR000531">
    <property type="entry name" value="Beta-barrel_TonB"/>
</dbReference>
<feature type="domain" description="TonB-dependent receptor-like beta-barrel" evidence="12">
    <location>
        <begin position="198"/>
        <end position="640"/>
    </location>
</feature>
<dbReference type="PANTHER" id="PTHR30069">
    <property type="entry name" value="TONB-DEPENDENT OUTER MEMBRANE RECEPTOR"/>
    <property type="match status" value="1"/>
</dbReference>
<dbReference type="GO" id="GO:0044718">
    <property type="term" value="P:siderophore transmembrane transport"/>
    <property type="evidence" value="ECO:0007669"/>
    <property type="project" value="TreeGrafter"/>
</dbReference>
<dbReference type="STRING" id="1194090.SAMN05443144_103215"/>
<gene>
    <name evidence="14" type="ORF">SAMN05443144_103215</name>
</gene>
<name>A0A1M4WGR8_9BACT</name>
<dbReference type="Pfam" id="PF00593">
    <property type="entry name" value="TonB_dep_Rec_b-barrel"/>
    <property type="match status" value="1"/>
</dbReference>
<keyword evidence="8" id="KW-0675">Receptor</keyword>
<keyword evidence="6 11" id="KW-0798">TonB box</keyword>
<dbReference type="GO" id="GO:0009279">
    <property type="term" value="C:cell outer membrane"/>
    <property type="evidence" value="ECO:0007669"/>
    <property type="project" value="UniProtKB-SubCell"/>
</dbReference>
<evidence type="ECO:0000256" key="1">
    <source>
        <dbReference type="ARBA" id="ARBA00004571"/>
    </source>
</evidence>
<evidence type="ECO:0000256" key="9">
    <source>
        <dbReference type="ARBA" id="ARBA00023237"/>
    </source>
</evidence>
<proteinExistence type="inferred from homology"/>
<evidence type="ECO:0000256" key="5">
    <source>
        <dbReference type="ARBA" id="ARBA00022729"/>
    </source>
</evidence>
<evidence type="ECO:0000256" key="7">
    <source>
        <dbReference type="ARBA" id="ARBA00023136"/>
    </source>
</evidence>
<keyword evidence="2 10" id="KW-0813">Transport</keyword>
<dbReference type="RefSeq" id="WP_073059798.1">
    <property type="nucleotide sequence ID" value="NZ_FQUS01000003.1"/>
</dbReference>
<evidence type="ECO:0000313" key="15">
    <source>
        <dbReference type="Proteomes" id="UP000184041"/>
    </source>
</evidence>
<dbReference type="Proteomes" id="UP000184041">
    <property type="component" value="Unassembled WGS sequence"/>
</dbReference>
<dbReference type="Pfam" id="PF07715">
    <property type="entry name" value="Plug"/>
    <property type="match status" value="1"/>
</dbReference>
<evidence type="ECO:0000256" key="6">
    <source>
        <dbReference type="ARBA" id="ARBA00023077"/>
    </source>
</evidence>
<protein>
    <submittedName>
        <fullName evidence="14">Iron complex outermembrane recepter protein</fullName>
    </submittedName>
</protein>
<evidence type="ECO:0000313" key="14">
    <source>
        <dbReference type="EMBL" id="SHE80385.1"/>
    </source>
</evidence>
<dbReference type="SUPFAM" id="SSF56935">
    <property type="entry name" value="Porins"/>
    <property type="match status" value="1"/>
</dbReference>
<keyword evidence="5" id="KW-0732">Signal</keyword>
<comment type="subcellular location">
    <subcellularLocation>
        <location evidence="1 10">Cell outer membrane</location>
        <topology evidence="1 10">Multi-pass membrane protein</topology>
    </subcellularLocation>
</comment>
<dbReference type="PANTHER" id="PTHR30069:SF29">
    <property type="entry name" value="HEMOGLOBIN AND HEMOGLOBIN-HAPTOGLOBIN-BINDING PROTEIN 1-RELATED"/>
    <property type="match status" value="1"/>
</dbReference>
<dbReference type="Gene3D" id="2.170.130.10">
    <property type="entry name" value="TonB-dependent receptor, plug domain"/>
    <property type="match status" value="1"/>
</dbReference>
<evidence type="ECO:0000256" key="3">
    <source>
        <dbReference type="ARBA" id="ARBA00022452"/>
    </source>
</evidence>
<reference evidence="14 15" key="1">
    <citation type="submission" date="2016-11" db="EMBL/GenBank/DDBJ databases">
        <authorList>
            <person name="Jaros S."/>
            <person name="Januszkiewicz K."/>
            <person name="Wedrychowicz H."/>
        </authorList>
    </citation>
    <scope>NUCLEOTIDE SEQUENCE [LARGE SCALE GENOMIC DNA]</scope>
    <source>
        <strain evidence="14 15">DSM 21986</strain>
    </source>
</reference>
<evidence type="ECO:0000259" key="12">
    <source>
        <dbReference type="Pfam" id="PF00593"/>
    </source>
</evidence>
<dbReference type="OrthoDB" id="9758472at2"/>
<organism evidence="14 15">
    <name type="scientific">Fodinibius roseus</name>
    <dbReference type="NCBI Taxonomy" id="1194090"/>
    <lineage>
        <taxon>Bacteria</taxon>
        <taxon>Pseudomonadati</taxon>
        <taxon>Balneolota</taxon>
        <taxon>Balneolia</taxon>
        <taxon>Balneolales</taxon>
        <taxon>Balneolaceae</taxon>
        <taxon>Fodinibius</taxon>
    </lineage>
</organism>
<keyword evidence="9 10" id="KW-0998">Cell outer membrane</keyword>
<evidence type="ECO:0000256" key="2">
    <source>
        <dbReference type="ARBA" id="ARBA00022448"/>
    </source>
</evidence>
<feature type="domain" description="TonB-dependent receptor plug" evidence="13">
    <location>
        <begin position="72"/>
        <end position="174"/>
    </location>
</feature>
<evidence type="ECO:0000256" key="4">
    <source>
        <dbReference type="ARBA" id="ARBA00022692"/>
    </source>
</evidence>
<accession>A0A1M4WGR8</accession>
<dbReference type="AlphaFoldDB" id="A0A1M4WGR8"/>
<comment type="similarity">
    <text evidence="10 11">Belongs to the TonB-dependent receptor family.</text>
</comment>